<dbReference type="InterPro" id="IPR015943">
    <property type="entry name" value="WD40/YVTN_repeat-like_dom_sf"/>
</dbReference>
<dbReference type="Pfam" id="PF21032">
    <property type="entry name" value="PROPPIN"/>
    <property type="match status" value="1"/>
</dbReference>
<keyword evidence="1" id="KW-0853">WD repeat</keyword>
<organism evidence="4 5">
    <name type="scientific">Clydaea vesicula</name>
    <dbReference type="NCBI Taxonomy" id="447962"/>
    <lineage>
        <taxon>Eukaryota</taxon>
        <taxon>Fungi</taxon>
        <taxon>Fungi incertae sedis</taxon>
        <taxon>Chytridiomycota</taxon>
        <taxon>Chytridiomycota incertae sedis</taxon>
        <taxon>Chytridiomycetes</taxon>
        <taxon>Lobulomycetales</taxon>
        <taxon>Lobulomycetaceae</taxon>
        <taxon>Clydaea</taxon>
    </lineage>
</organism>
<dbReference type="InterPro" id="IPR048720">
    <property type="entry name" value="PROPPIN"/>
</dbReference>
<dbReference type="PANTHER" id="PTHR11227">
    <property type="entry name" value="WD-REPEAT PROTEIN INTERACTING WITH PHOSPHOINOSIDES WIPI -RELATED"/>
    <property type="match status" value="1"/>
</dbReference>
<evidence type="ECO:0000313" key="4">
    <source>
        <dbReference type="EMBL" id="KAJ3199275.1"/>
    </source>
</evidence>
<proteinExistence type="inferred from homology"/>
<evidence type="ECO:0000256" key="1">
    <source>
        <dbReference type="ARBA" id="ARBA00022574"/>
    </source>
</evidence>
<keyword evidence="5" id="KW-1185">Reference proteome</keyword>
<name>A0AAD5TSS0_9FUNG</name>
<protein>
    <submittedName>
        <fullName evidence="4">Uncharacterized protein</fullName>
    </submittedName>
</protein>
<evidence type="ECO:0000256" key="3">
    <source>
        <dbReference type="ARBA" id="ARBA00025740"/>
    </source>
</evidence>
<dbReference type="InterPro" id="IPR036322">
    <property type="entry name" value="WD40_repeat_dom_sf"/>
</dbReference>
<dbReference type="EMBL" id="JADGJW010002149">
    <property type="protein sequence ID" value="KAJ3199275.1"/>
    <property type="molecule type" value="Genomic_DNA"/>
</dbReference>
<comment type="caution">
    <text evidence="4">The sequence shown here is derived from an EMBL/GenBank/DDBJ whole genome shotgun (WGS) entry which is preliminary data.</text>
</comment>
<reference evidence="4" key="1">
    <citation type="submission" date="2020-05" db="EMBL/GenBank/DDBJ databases">
        <title>Phylogenomic resolution of chytrid fungi.</title>
        <authorList>
            <person name="Stajich J.E."/>
            <person name="Amses K."/>
            <person name="Simmons R."/>
            <person name="Seto K."/>
            <person name="Myers J."/>
            <person name="Bonds A."/>
            <person name="Quandt C.A."/>
            <person name="Barry K."/>
            <person name="Liu P."/>
            <person name="Grigoriev I."/>
            <person name="Longcore J.E."/>
            <person name="James T.Y."/>
        </authorList>
    </citation>
    <scope>NUCLEOTIDE SEQUENCE</scope>
    <source>
        <strain evidence="4">JEL0476</strain>
    </source>
</reference>
<sequence>TDKKYPKNKLILWNEKKRKIVFEINSRSEILNVKLKKGVIIIILKNKVDIYKFSIKELPIKVFSIDTTQNLLGLCSISKFTTMFDGHECLVLAVPGKFEGQIQVLHLPLSLKTEESEHCLKSKHISPHESAVQCITISNDGKILATASEKGTVIRLYCTKSLKKLNEIRINLAPSIIYSVNFDLKNSKILCTTDKGATHMFNLKKRNHYVNDNNNKVDLKKNFNLDVNCHSPSSNTNNKTNQISKFFFPLSSYLSSIWSNATFFQKKKTNFSLAKFNFNYQTTESEKDEDEDEDEEAQEENFSMEFRDVKIKNKKKSIYLKTFLIFDDGDFFKLNFNGQTFQIEIFKNLFFNLNVNNTMENEIVLVEKNMSSNENKFNYFRNFNNNDCDEDEEFSDWV</sequence>
<accession>A0AAD5TSS0</accession>
<keyword evidence="2" id="KW-0677">Repeat</keyword>
<gene>
    <name evidence="4" type="ORF">HK099_003234</name>
</gene>
<feature type="non-terminal residue" evidence="4">
    <location>
        <position position="398"/>
    </location>
</feature>
<evidence type="ECO:0000256" key="2">
    <source>
        <dbReference type="ARBA" id="ARBA00022737"/>
    </source>
</evidence>
<evidence type="ECO:0000313" key="5">
    <source>
        <dbReference type="Proteomes" id="UP001211065"/>
    </source>
</evidence>
<feature type="non-terminal residue" evidence="4">
    <location>
        <position position="1"/>
    </location>
</feature>
<dbReference type="AlphaFoldDB" id="A0AAD5TSS0"/>
<dbReference type="SUPFAM" id="SSF50978">
    <property type="entry name" value="WD40 repeat-like"/>
    <property type="match status" value="1"/>
</dbReference>
<dbReference type="Proteomes" id="UP001211065">
    <property type="component" value="Unassembled WGS sequence"/>
</dbReference>
<dbReference type="Gene3D" id="2.130.10.10">
    <property type="entry name" value="YVTN repeat-like/Quinoprotein amine dehydrogenase"/>
    <property type="match status" value="1"/>
</dbReference>
<comment type="similarity">
    <text evidence="3">Belongs to the WD repeat PROPPIN family.</text>
</comment>